<name>A0ABR4LHU6_9EURO</name>
<keyword evidence="5" id="KW-1185">Reference proteome</keyword>
<sequence length="376" mass="39983">MPENKAAWLTAAKAYPLEVRDAPYTPPTAHEIVVRNRALAINPVDWAKQALGNLLLGHIKYPFILGNDVAGEVVEVGSAVTRFQVGDRVIGQALAVTPQSNRSAEGAFQLYTVLREHLVAKIPDAVTFQDAAVLPLAISTAAYGLFHSRFLGLDLPTVPGREVNDASPVVLITGGASSVGTCAVQLAVAAGYRVLSTASPKNHEYVRGLGAAEVFDYNSPALTRDLVAACKGRKVAGAYAIGVGSVETSFAVLSQVDDCANRYIAYASPPSPRPLPTGALGTISMVGGMVWWMAATAVRSAVKRIKAEFIDGDEWVKPDGEIMRVWRDFVPQALENGLLKTKPEALVVSTRGLEGIQEGMDLQKKGVSARKVVVVL</sequence>
<evidence type="ECO:0000256" key="2">
    <source>
        <dbReference type="ARBA" id="ARBA00023002"/>
    </source>
</evidence>
<dbReference type="PANTHER" id="PTHR45348">
    <property type="entry name" value="HYPOTHETICAL OXIDOREDUCTASE (EUROFUNG)"/>
    <property type="match status" value="1"/>
</dbReference>
<feature type="domain" description="Enoyl reductase (ER)" evidence="3">
    <location>
        <begin position="13"/>
        <end position="374"/>
    </location>
</feature>
<reference evidence="4 5" key="1">
    <citation type="submission" date="2024-07" db="EMBL/GenBank/DDBJ databases">
        <title>Section-level genome sequencing and comparative genomics of Aspergillus sections Usti and Cavernicolus.</title>
        <authorList>
            <consortium name="Lawrence Berkeley National Laboratory"/>
            <person name="Nybo J.L."/>
            <person name="Vesth T.C."/>
            <person name="Theobald S."/>
            <person name="Frisvad J.C."/>
            <person name="Larsen T.O."/>
            <person name="Kjaerboelling I."/>
            <person name="Rothschild-Mancinelli K."/>
            <person name="Lyhne E.K."/>
            <person name="Kogle M.E."/>
            <person name="Barry K."/>
            <person name="Clum A."/>
            <person name="Na H."/>
            <person name="Ledsgaard L."/>
            <person name="Lin J."/>
            <person name="Lipzen A."/>
            <person name="Kuo A."/>
            <person name="Riley R."/>
            <person name="Mondo S."/>
            <person name="Labutti K."/>
            <person name="Haridas S."/>
            <person name="Pangalinan J."/>
            <person name="Salamov A.A."/>
            <person name="Simmons B.A."/>
            <person name="Magnuson J.K."/>
            <person name="Chen J."/>
            <person name="Drula E."/>
            <person name="Henrissat B."/>
            <person name="Wiebenga A."/>
            <person name="Lubbers R.J."/>
            <person name="Gomes A.C."/>
            <person name="Macurrencykelacurrency M.R."/>
            <person name="Stajich J."/>
            <person name="Grigoriev I.V."/>
            <person name="Mortensen U.H."/>
            <person name="De Vries R.P."/>
            <person name="Baker S.E."/>
            <person name="Andersen M.R."/>
        </authorList>
    </citation>
    <scope>NUCLEOTIDE SEQUENCE [LARGE SCALE GENOMIC DNA]</scope>
    <source>
        <strain evidence="4 5">CBS 449.75</strain>
    </source>
</reference>
<dbReference type="SMART" id="SM00829">
    <property type="entry name" value="PKS_ER"/>
    <property type="match status" value="1"/>
</dbReference>
<dbReference type="InterPro" id="IPR013154">
    <property type="entry name" value="ADH-like_N"/>
</dbReference>
<evidence type="ECO:0000256" key="1">
    <source>
        <dbReference type="ARBA" id="ARBA00008072"/>
    </source>
</evidence>
<organism evidence="4 5">
    <name type="scientific">Aspergillus lucknowensis</name>
    <dbReference type="NCBI Taxonomy" id="176173"/>
    <lineage>
        <taxon>Eukaryota</taxon>
        <taxon>Fungi</taxon>
        <taxon>Dikarya</taxon>
        <taxon>Ascomycota</taxon>
        <taxon>Pezizomycotina</taxon>
        <taxon>Eurotiomycetes</taxon>
        <taxon>Eurotiomycetidae</taxon>
        <taxon>Eurotiales</taxon>
        <taxon>Aspergillaceae</taxon>
        <taxon>Aspergillus</taxon>
        <taxon>Aspergillus subgen. Nidulantes</taxon>
    </lineage>
</organism>
<accession>A0ABR4LHU6</accession>
<dbReference type="SUPFAM" id="SSF50129">
    <property type="entry name" value="GroES-like"/>
    <property type="match status" value="1"/>
</dbReference>
<evidence type="ECO:0000313" key="4">
    <source>
        <dbReference type="EMBL" id="KAL2864124.1"/>
    </source>
</evidence>
<dbReference type="CDD" id="cd08249">
    <property type="entry name" value="enoyl_reductase_like"/>
    <property type="match status" value="1"/>
</dbReference>
<comment type="similarity">
    <text evidence="1">Belongs to the zinc-containing alcohol dehydrogenase family.</text>
</comment>
<dbReference type="Gene3D" id="3.40.50.720">
    <property type="entry name" value="NAD(P)-binding Rossmann-like Domain"/>
    <property type="match status" value="1"/>
</dbReference>
<dbReference type="InterPro" id="IPR036291">
    <property type="entry name" value="NAD(P)-bd_dom_sf"/>
</dbReference>
<dbReference type="InterPro" id="IPR020843">
    <property type="entry name" value="ER"/>
</dbReference>
<comment type="caution">
    <text evidence="4">The sequence shown here is derived from an EMBL/GenBank/DDBJ whole genome shotgun (WGS) entry which is preliminary data.</text>
</comment>
<dbReference type="InterPro" id="IPR011032">
    <property type="entry name" value="GroES-like_sf"/>
</dbReference>
<dbReference type="Proteomes" id="UP001610432">
    <property type="component" value="Unassembled WGS sequence"/>
</dbReference>
<dbReference type="GeneID" id="98140959"/>
<dbReference type="RefSeq" id="XP_070883103.1">
    <property type="nucleotide sequence ID" value="XM_071025887.1"/>
</dbReference>
<dbReference type="Pfam" id="PF08240">
    <property type="entry name" value="ADH_N"/>
    <property type="match status" value="1"/>
</dbReference>
<dbReference type="EMBL" id="JBFXLQ010000044">
    <property type="protein sequence ID" value="KAL2864124.1"/>
    <property type="molecule type" value="Genomic_DNA"/>
</dbReference>
<dbReference type="InterPro" id="IPR047122">
    <property type="entry name" value="Trans-enoyl_RdTase-like"/>
</dbReference>
<evidence type="ECO:0000259" key="3">
    <source>
        <dbReference type="SMART" id="SM00829"/>
    </source>
</evidence>
<gene>
    <name evidence="4" type="ORF">BJX67DRAFT_228840</name>
</gene>
<dbReference type="PANTHER" id="PTHR45348:SF2">
    <property type="entry name" value="ZINC-TYPE ALCOHOL DEHYDROGENASE-LIKE PROTEIN C2E1P3.01"/>
    <property type="match status" value="1"/>
</dbReference>
<dbReference type="Gene3D" id="3.90.180.10">
    <property type="entry name" value="Medium-chain alcohol dehydrogenases, catalytic domain"/>
    <property type="match status" value="1"/>
</dbReference>
<protein>
    <submittedName>
        <fullName evidence="4">GroES-like protein</fullName>
    </submittedName>
</protein>
<dbReference type="SUPFAM" id="SSF51735">
    <property type="entry name" value="NAD(P)-binding Rossmann-fold domains"/>
    <property type="match status" value="1"/>
</dbReference>
<proteinExistence type="inferred from homology"/>
<keyword evidence="2" id="KW-0560">Oxidoreductase</keyword>
<evidence type="ECO:0000313" key="5">
    <source>
        <dbReference type="Proteomes" id="UP001610432"/>
    </source>
</evidence>